<evidence type="ECO:0000256" key="10">
    <source>
        <dbReference type="ARBA" id="ARBA00022989"/>
    </source>
</evidence>
<gene>
    <name evidence="16" type="primary">oadG</name>
    <name evidence="18" type="ORF">GNT65_08980</name>
</gene>
<dbReference type="InterPro" id="IPR023424">
    <property type="entry name" value="OadG"/>
</dbReference>
<keyword evidence="19" id="KW-1185">Reference proteome</keyword>
<comment type="catalytic activity">
    <reaction evidence="15 16 17">
        <text>oxaloacetate + 2 Na(+)(in) + H(+) = pyruvate + 2 Na(+)(out) + CO2</text>
        <dbReference type="Rhea" id="RHEA:57724"/>
        <dbReference type="ChEBI" id="CHEBI:15361"/>
        <dbReference type="ChEBI" id="CHEBI:15378"/>
        <dbReference type="ChEBI" id="CHEBI:16452"/>
        <dbReference type="ChEBI" id="CHEBI:16526"/>
        <dbReference type="ChEBI" id="CHEBI:29101"/>
        <dbReference type="EC" id="7.2.4.2"/>
    </reaction>
</comment>
<dbReference type="HAMAP" id="MF_00404">
    <property type="entry name" value="OadG"/>
    <property type="match status" value="1"/>
</dbReference>
<dbReference type="EC" id="7.2.4.2" evidence="16"/>
<evidence type="ECO:0000256" key="14">
    <source>
        <dbReference type="ARBA" id="ARBA00023201"/>
    </source>
</evidence>
<dbReference type="InterPro" id="IPR005899">
    <property type="entry name" value="Na_pump_deCOase"/>
</dbReference>
<keyword evidence="11 16" id="KW-0915">Sodium</keyword>
<keyword evidence="12 16" id="KW-0406">Ion transport</keyword>
<dbReference type="GO" id="GO:0015081">
    <property type="term" value="F:sodium ion transmembrane transporter activity"/>
    <property type="evidence" value="ECO:0007669"/>
    <property type="project" value="UniProtKB-UniRule"/>
</dbReference>
<comment type="caution">
    <text evidence="18">The sequence shown here is derived from an EMBL/GenBank/DDBJ whole genome shotgun (WGS) entry which is preliminary data.</text>
</comment>
<evidence type="ECO:0000256" key="5">
    <source>
        <dbReference type="ARBA" id="ARBA00011869"/>
    </source>
</evidence>
<reference evidence="18 19" key="1">
    <citation type="submission" date="2019-12" db="EMBL/GenBank/DDBJ databases">
        <title>Shewanella insulae sp. nov., isolated from a tidal flat.</title>
        <authorList>
            <person name="Yoon J.-H."/>
        </authorList>
    </citation>
    <scope>NUCLEOTIDE SEQUENCE [LARGE SCALE GENOMIC DNA]</scope>
    <source>
        <strain evidence="18 19">JBTF-M18</strain>
    </source>
</reference>
<evidence type="ECO:0000256" key="4">
    <source>
        <dbReference type="ARBA" id="ARBA00005844"/>
    </source>
</evidence>
<dbReference type="GO" id="GO:0015451">
    <property type="term" value="F:decarboxylation-driven active transmembrane transporter activity"/>
    <property type="evidence" value="ECO:0007669"/>
    <property type="project" value="UniProtKB-EC"/>
</dbReference>
<dbReference type="Pfam" id="PF04277">
    <property type="entry name" value="OAD_gamma"/>
    <property type="match status" value="1"/>
</dbReference>
<organism evidence="18 19">
    <name type="scientific">Shewanella insulae</name>
    <dbReference type="NCBI Taxonomy" id="2681496"/>
    <lineage>
        <taxon>Bacteria</taxon>
        <taxon>Pseudomonadati</taxon>
        <taxon>Pseudomonadota</taxon>
        <taxon>Gammaproteobacteria</taxon>
        <taxon>Alteromonadales</taxon>
        <taxon>Shewanellaceae</taxon>
        <taxon>Shewanella</taxon>
    </lineage>
</organism>
<comment type="subcellular location">
    <subcellularLocation>
        <location evidence="3 16 17">Cell membrane</location>
        <topology evidence="3 16 17">Single-pass membrane protein</topology>
    </subcellularLocation>
</comment>
<comment type="subunit">
    <text evidence="5 16">Heterotrimer of an alpha, a beta and a gamma subunit.</text>
</comment>
<sequence>MDSMAEQLMEALMIMALGMGLVFIFLTILIGAVNLVAWKFAPKPNLAPIAEASEAQVTSFPGIDPKMVAVITAAVHQYRAKA</sequence>
<keyword evidence="6 16" id="KW-0813">Transport</keyword>
<name>A0A6L7I090_9GAMM</name>
<dbReference type="EMBL" id="WRPA01000006">
    <property type="protein sequence ID" value="MXR68798.1"/>
    <property type="molecule type" value="Genomic_DNA"/>
</dbReference>
<evidence type="ECO:0000313" key="19">
    <source>
        <dbReference type="Proteomes" id="UP000474778"/>
    </source>
</evidence>
<evidence type="ECO:0000256" key="12">
    <source>
        <dbReference type="ARBA" id="ARBA00023065"/>
    </source>
</evidence>
<keyword evidence="14 16" id="KW-0739">Sodium transport</keyword>
<comment type="cofactor">
    <cofactor evidence="1 16 17">
        <name>Na(+)</name>
        <dbReference type="ChEBI" id="CHEBI:29101"/>
    </cofactor>
</comment>
<protein>
    <recommendedName>
        <fullName evidence="16">Probable oxaloacetate decarboxylase gamma chain</fullName>
        <ecNumber evidence="16">7.2.4.2</ecNumber>
    </recommendedName>
</protein>
<keyword evidence="9 16" id="KW-1278">Translocase</keyword>
<evidence type="ECO:0000256" key="3">
    <source>
        <dbReference type="ARBA" id="ARBA00004162"/>
    </source>
</evidence>
<dbReference type="GO" id="GO:0005886">
    <property type="term" value="C:plasma membrane"/>
    <property type="evidence" value="ECO:0007669"/>
    <property type="project" value="UniProtKB-SubCell"/>
</dbReference>
<evidence type="ECO:0000256" key="11">
    <source>
        <dbReference type="ARBA" id="ARBA00023053"/>
    </source>
</evidence>
<evidence type="ECO:0000256" key="7">
    <source>
        <dbReference type="ARBA" id="ARBA00022475"/>
    </source>
</evidence>
<proteinExistence type="inferred from homology"/>
<evidence type="ECO:0000256" key="13">
    <source>
        <dbReference type="ARBA" id="ARBA00023136"/>
    </source>
</evidence>
<evidence type="ECO:0000256" key="9">
    <source>
        <dbReference type="ARBA" id="ARBA00022967"/>
    </source>
</evidence>
<evidence type="ECO:0000256" key="1">
    <source>
        <dbReference type="ARBA" id="ARBA00001959"/>
    </source>
</evidence>
<evidence type="ECO:0000256" key="15">
    <source>
        <dbReference type="ARBA" id="ARBA00048176"/>
    </source>
</evidence>
<keyword evidence="13 16" id="KW-0472">Membrane</keyword>
<dbReference type="Proteomes" id="UP000474778">
    <property type="component" value="Unassembled WGS sequence"/>
</dbReference>
<keyword evidence="7 16" id="KW-1003">Cell membrane</keyword>
<evidence type="ECO:0000256" key="6">
    <source>
        <dbReference type="ARBA" id="ARBA00022448"/>
    </source>
</evidence>
<evidence type="ECO:0000256" key="17">
    <source>
        <dbReference type="RuleBase" id="RU004278"/>
    </source>
</evidence>
<evidence type="ECO:0000313" key="18">
    <source>
        <dbReference type="EMBL" id="MXR68798.1"/>
    </source>
</evidence>
<dbReference type="NCBIfam" id="TIGR01195">
    <property type="entry name" value="oadG_fam"/>
    <property type="match status" value="1"/>
</dbReference>
<comment type="function">
    <text evidence="2 16 17">Catalyzes the decarboxylation of oxaloacetate coupled to Na(+) translocation.</text>
</comment>
<accession>A0A6L7I090</accession>
<evidence type="ECO:0000256" key="8">
    <source>
        <dbReference type="ARBA" id="ARBA00022692"/>
    </source>
</evidence>
<keyword evidence="10 16" id="KW-1133">Transmembrane helix</keyword>
<dbReference type="GO" id="GO:0036376">
    <property type="term" value="P:sodium ion export across plasma membrane"/>
    <property type="evidence" value="ECO:0007669"/>
    <property type="project" value="InterPro"/>
</dbReference>
<feature type="transmembrane region" description="Helical" evidence="16 17">
    <location>
        <begin position="12"/>
        <end position="37"/>
    </location>
</feature>
<evidence type="ECO:0000256" key="2">
    <source>
        <dbReference type="ARBA" id="ARBA00003002"/>
    </source>
</evidence>
<comment type="similarity">
    <text evidence="4 16 17">Belongs to the OadG family.</text>
</comment>
<dbReference type="GO" id="GO:0008948">
    <property type="term" value="F:oxaloacetate decarboxylase activity"/>
    <property type="evidence" value="ECO:0007669"/>
    <property type="project" value="UniProtKB-UniRule"/>
</dbReference>
<dbReference type="AlphaFoldDB" id="A0A6L7I090"/>
<evidence type="ECO:0000256" key="16">
    <source>
        <dbReference type="HAMAP-Rule" id="MF_00404"/>
    </source>
</evidence>
<keyword evidence="8 16" id="KW-0812">Transmembrane</keyword>